<accession>A0A4R8LX68</accession>
<protein>
    <submittedName>
        <fullName evidence="2">Uncharacterized protein</fullName>
    </submittedName>
</protein>
<dbReference type="AlphaFoldDB" id="A0A4R8LX68"/>
<sequence>MPSAISHRQHFSSDHGYGADNTSDGPIIDGINQFNNVLNSPLLSSVGQTLNYVPIAGPIAHVLPDLGGHLFSKMGEGFAHMLGEQGSVNTHFEHEWLGRDKATGTRDSSGLGLNSHHHRTTTQTWHASNDEATHSTTLSTQRISGSST</sequence>
<keyword evidence="3" id="KW-1185">Reference proteome</keyword>
<name>A0A4R8LX68_9BURK</name>
<dbReference type="Proteomes" id="UP000295509">
    <property type="component" value="Unassembled WGS sequence"/>
</dbReference>
<evidence type="ECO:0000313" key="3">
    <source>
        <dbReference type="Proteomes" id="UP000295509"/>
    </source>
</evidence>
<organism evidence="2 3">
    <name type="scientific">Paraburkholderia rhizosphaerae</name>
    <dbReference type="NCBI Taxonomy" id="480658"/>
    <lineage>
        <taxon>Bacteria</taxon>
        <taxon>Pseudomonadati</taxon>
        <taxon>Pseudomonadota</taxon>
        <taxon>Betaproteobacteria</taxon>
        <taxon>Burkholderiales</taxon>
        <taxon>Burkholderiaceae</taxon>
        <taxon>Paraburkholderia</taxon>
    </lineage>
</organism>
<dbReference type="EMBL" id="SORE01000004">
    <property type="protein sequence ID" value="TDY52790.1"/>
    <property type="molecule type" value="Genomic_DNA"/>
</dbReference>
<gene>
    <name evidence="2" type="ORF">BX592_10472</name>
</gene>
<reference evidence="2 3" key="1">
    <citation type="submission" date="2019-03" db="EMBL/GenBank/DDBJ databases">
        <title>Genomic Encyclopedia of Type Strains, Phase III (KMG-III): the genomes of soil and plant-associated and newly described type strains.</title>
        <authorList>
            <person name="Whitman W."/>
        </authorList>
    </citation>
    <scope>NUCLEOTIDE SEQUENCE [LARGE SCALE GENOMIC DNA]</scope>
    <source>
        <strain evidence="2 3">LMG 29544</strain>
    </source>
</reference>
<evidence type="ECO:0000313" key="2">
    <source>
        <dbReference type="EMBL" id="TDY52790.1"/>
    </source>
</evidence>
<dbReference type="RefSeq" id="WP_134190825.1">
    <property type="nucleotide sequence ID" value="NZ_JBHLUW010000002.1"/>
</dbReference>
<feature type="region of interest" description="Disordered" evidence="1">
    <location>
        <begin position="101"/>
        <end position="148"/>
    </location>
</feature>
<evidence type="ECO:0000256" key="1">
    <source>
        <dbReference type="SAM" id="MobiDB-lite"/>
    </source>
</evidence>
<proteinExistence type="predicted"/>
<comment type="caution">
    <text evidence="2">The sequence shown here is derived from an EMBL/GenBank/DDBJ whole genome shotgun (WGS) entry which is preliminary data.</text>
</comment>
<dbReference type="OrthoDB" id="9129138at2"/>
<feature type="compositionally biased region" description="Polar residues" evidence="1">
    <location>
        <begin position="134"/>
        <end position="148"/>
    </location>
</feature>